<dbReference type="InterPro" id="IPR018383">
    <property type="entry name" value="UPF0324_pro"/>
</dbReference>
<dbReference type="PANTHER" id="PTHR30106:SF2">
    <property type="entry name" value="UPF0324 INNER MEMBRANE PROTEIN YEIH"/>
    <property type="match status" value="1"/>
</dbReference>
<evidence type="ECO:0000256" key="5">
    <source>
        <dbReference type="ARBA" id="ARBA00022989"/>
    </source>
</evidence>
<reference evidence="8 9" key="1">
    <citation type="journal article" date="2019" name="Nat. Microbiol.">
        <title>Mediterranean grassland soil C-N compound turnover is dependent on rainfall and depth, and is mediated by genomically divergent microorganisms.</title>
        <authorList>
            <person name="Diamond S."/>
            <person name="Andeer P.F."/>
            <person name="Li Z."/>
            <person name="Crits-Christoph A."/>
            <person name="Burstein D."/>
            <person name="Anantharaman K."/>
            <person name="Lane K.R."/>
            <person name="Thomas B.C."/>
            <person name="Pan C."/>
            <person name="Northen T.R."/>
            <person name="Banfield J.F."/>
        </authorList>
    </citation>
    <scope>NUCLEOTIDE SEQUENCE [LARGE SCALE GENOMIC DNA]</scope>
    <source>
        <strain evidence="8">WS_11</strain>
    </source>
</reference>
<dbReference type="PANTHER" id="PTHR30106">
    <property type="entry name" value="INNER MEMBRANE PROTEIN YEIH-RELATED"/>
    <property type="match status" value="1"/>
</dbReference>
<evidence type="ECO:0000256" key="1">
    <source>
        <dbReference type="ARBA" id="ARBA00004651"/>
    </source>
</evidence>
<feature type="transmembrane region" description="Helical" evidence="7">
    <location>
        <begin position="282"/>
        <end position="299"/>
    </location>
</feature>
<feature type="transmembrane region" description="Helical" evidence="7">
    <location>
        <begin position="154"/>
        <end position="174"/>
    </location>
</feature>
<sequence>MRRVLTPLLPGLLLTVALATAGFWLADLAWVKSTLHVSALLLVILIGMLWKSVLPEPPAVIPGIRLAQRPILRWAVAGLGLRLSIAELWKIGGPALVVVIFSTFAALLFGWWIARRLGVSEKLALLLGVGGAICGASAVVAADTVVQGERRDSALAMGVITLLGTAGIVLYPLLAHTLGMREFVYGVWDGASLHEMAQVVAAASGVSNEAVRVATVVKLARISLLAPVVLYLGWSLRHRHLEAGKAKVAPVPWFLVLFVLFAGLNSTGLIPAAWLDLVRRGDLWLLCVGMAGVGLQTGFSDLRQAGMRPIVAGALQWALLSTLAYGLATWLCR</sequence>
<comment type="similarity">
    <text evidence="2">Belongs to the UPF0324 family.</text>
</comment>
<keyword evidence="6 7" id="KW-0472">Membrane</keyword>
<evidence type="ECO:0000256" key="7">
    <source>
        <dbReference type="SAM" id="Phobius"/>
    </source>
</evidence>
<evidence type="ECO:0000256" key="2">
    <source>
        <dbReference type="ARBA" id="ARBA00007977"/>
    </source>
</evidence>
<gene>
    <name evidence="8" type="ORF">E6K81_03050</name>
</gene>
<evidence type="ECO:0000256" key="4">
    <source>
        <dbReference type="ARBA" id="ARBA00022692"/>
    </source>
</evidence>
<dbReference type="Proteomes" id="UP000319771">
    <property type="component" value="Unassembled WGS sequence"/>
</dbReference>
<protein>
    <submittedName>
        <fullName evidence="8">Putative sulfate exporter family transporter</fullName>
    </submittedName>
</protein>
<dbReference type="GO" id="GO:0005886">
    <property type="term" value="C:plasma membrane"/>
    <property type="evidence" value="ECO:0007669"/>
    <property type="project" value="UniProtKB-SubCell"/>
</dbReference>
<name>A0A538UDG1_UNCEI</name>
<comment type="caution">
    <text evidence="8">The sequence shown here is derived from an EMBL/GenBank/DDBJ whole genome shotgun (WGS) entry which is preliminary data.</text>
</comment>
<feature type="transmembrane region" description="Helical" evidence="7">
    <location>
        <begin position="29"/>
        <end position="50"/>
    </location>
</feature>
<feature type="transmembrane region" description="Helical" evidence="7">
    <location>
        <begin position="216"/>
        <end position="234"/>
    </location>
</feature>
<comment type="subcellular location">
    <subcellularLocation>
        <location evidence="1">Cell membrane</location>
        <topology evidence="1">Multi-pass membrane protein</topology>
    </subcellularLocation>
</comment>
<dbReference type="Pfam" id="PF03601">
    <property type="entry name" value="Cons_hypoth698"/>
    <property type="match status" value="1"/>
</dbReference>
<evidence type="ECO:0000256" key="3">
    <source>
        <dbReference type="ARBA" id="ARBA00022475"/>
    </source>
</evidence>
<evidence type="ECO:0000256" key="6">
    <source>
        <dbReference type="ARBA" id="ARBA00023136"/>
    </source>
</evidence>
<feature type="transmembrane region" description="Helical" evidence="7">
    <location>
        <begin position="254"/>
        <end position="275"/>
    </location>
</feature>
<feature type="transmembrane region" description="Helical" evidence="7">
    <location>
        <begin position="123"/>
        <end position="142"/>
    </location>
</feature>
<keyword evidence="4 7" id="KW-0812">Transmembrane</keyword>
<feature type="transmembrane region" description="Helical" evidence="7">
    <location>
        <begin position="95"/>
        <end position="114"/>
    </location>
</feature>
<evidence type="ECO:0000313" key="9">
    <source>
        <dbReference type="Proteomes" id="UP000319771"/>
    </source>
</evidence>
<dbReference type="EMBL" id="VBPB01000044">
    <property type="protein sequence ID" value="TMQ73759.1"/>
    <property type="molecule type" value="Genomic_DNA"/>
</dbReference>
<organism evidence="8 9">
    <name type="scientific">Eiseniibacteriota bacterium</name>
    <dbReference type="NCBI Taxonomy" id="2212470"/>
    <lineage>
        <taxon>Bacteria</taxon>
        <taxon>Candidatus Eiseniibacteriota</taxon>
    </lineage>
</organism>
<evidence type="ECO:0000313" key="8">
    <source>
        <dbReference type="EMBL" id="TMQ73759.1"/>
    </source>
</evidence>
<proteinExistence type="inferred from homology"/>
<dbReference type="AlphaFoldDB" id="A0A538UDG1"/>
<accession>A0A538UDG1</accession>
<feature type="transmembrane region" description="Helical" evidence="7">
    <location>
        <begin position="311"/>
        <end position="332"/>
    </location>
</feature>
<keyword evidence="3" id="KW-1003">Cell membrane</keyword>
<keyword evidence="5 7" id="KW-1133">Transmembrane helix</keyword>